<sequence length="102" mass="11415">MASPYSQQTHTLNILPQPHRLTHVPHVSKEDTPNACVFTTNISGYKVEDVQVQVEDDEYLVLRFGHAARKFDLPPNACLQKIEATCNTDILTITIPKRAMAA</sequence>
<dbReference type="SUPFAM" id="SSF49764">
    <property type="entry name" value="HSP20-like chaperones"/>
    <property type="match status" value="1"/>
</dbReference>
<name>A0A9D4Z801_ADICA</name>
<dbReference type="InterPro" id="IPR008978">
    <property type="entry name" value="HSP20-like_chaperone"/>
</dbReference>
<organism evidence="2 3">
    <name type="scientific">Adiantum capillus-veneris</name>
    <name type="common">Maidenhair fern</name>
    <dbReference type="NCBI Taxonomy" id="13818"/>
    <lineage>
        <taxon>Eukaryota</taxon>
        <taxon>Viridiplantae</taxon>
        <taxon>Streptophyta</taxon>
        <taxon>Embryophyta</taxon>
        <taxon>Tracheophyta</taxon>
        <taxon>Polypodiopsida</taxon>
        <taxon>Polypodiidae</taxon>
        <taxon>Polypodiales</taxon>
        <taxon>Pteridineae</taxon>
        <taxon>Pteridaceae</taxon>
        <taxon>Vittarioideae</taxon>
        <taxon>Adiantum</taxon>
    </lineage>
</organism>
<proteinExistence type="predicted"/>
<protein>
    <recommendedName>
        <fullName evidence="4">SHSP domain-containing protein</fullName>
    </recommendedName>
</protein>
<evidence type="ECO:0000256" key="1">
    <source>
        <dbReference type="ARBA" id="ARBA00023016"/>
    </source>
</evidence>
<evidence type="ECO:0008006" key="4">
    <source>
        <dbReference type="Google" id="ProtNLM"/>
    </source>
</evidence>
<dbReference type="EMBL" id="JABFUD020000019">
    <property type="protein sequence ID" value="KAI5064959.1"/>
    <property type="molecule type" value="Genomic_DNA"/>
</dbReference>
<evidence type="ECO:0000313" key="2">
    <source>
        <dbReference type="EMBL" id="KAI5064959.1"/>
    </source>
</evidence>
<gene>
    <name evidence="2" type="ORF">GOP47_0019654</name>
</gene>
<dbReference type="PANTHER" id="PTHR11527">
    <property type="entry name" value="HEAT-SHOCK PROTEIN 20 FAMILY MEMBER"/>
    <property type="match status" value="1"/>
</dbReference>
<comment type="caution">
    <text evidence="2">The sequence shown here is derived from an EMBL/GenBank/DDBJ whole genome shotgun (WGS) entry which is preliminary data.</text>
</comment>
<dbReference type="InterPro" id="IPR031107">
    <property type="entry name" value="Small_HSP"/>
</dbReference>
<evidence type="ECO:0000313" key="3">
    <source>
        <dbReference type="Proteomes" id="UP000886520"/>
    </source>
</evidence>
<reference evidence="2" key="1">
    <citation type="submission" date="2021-01" db="EMBL/GenBank/DDBJ databases">
        <title>Adiantum capillus-veneris genome.</title>
        <authorList>
            <person name="Fang Y."/>
            <person name="Liao Q."/>
        </authorList>
    </citation>
    <scope>NUCLEOTIDE SEQUENCE</scope>
    <source>
        <strain evidence="2">H3</strain>
        <tissue evidence="2">Leaf</tissue>
    </source>
</reference>
<keyword evidence="1" id="KW-0346">Stress response</keyword>
<accession>A0A9D4Z801</accession>
<dbReference type="Gene3D" id="2.60.40.790">
    <property type="match status" value="1"/>
</dbReference>
<keyword evidence="3" id="KW-1185">Reference proteome</keyword>
<dbReference type="Proteomes" id="UP000886520">
    <property type="component" value="Chromosome 19"/>
</dbReference>
<dbReference type="AlphaFoldDB" id="A0A9D4Z801"/>